<keyword evidence="2" id="KW-1185">Reference proteome</keyword>
<dbReference type="Proteomes" id="UP001604335">
    <property type="component" value="Unassembled WGS sequence"/>
</dbReference>
<proteinExistence type="predicted"/>
<evidence type="ECO:0000313" key="2">
    <source>
        <dbReference type="Proteomes" id="UP001604335"/>
    </source>
</evidence>
<comment type="caution">
    <text evidence="1">The sequence shown here is derived from an EMBL/GenBank/DDBJ whole genome shotgun (WGS) entry which is preliminary data.</text>
</comment>
<accession>A0ABW7CC99</accession>
<sequence>MLTPETEQTDLERSILVILRQMPLAIQQQILVLLQQLQARLTPAGDRSVSCEPKPIQAEIDLDHAINYVLEKNAELLDRLA</sequence>
<evidence type="ECO:0000313" key="1">
    <source>
        <dbReference type="EMBL" id="MFG3817623.1"/>
    </source>
</evidence>
<reference evidence="2" key="1">
    <citation type="journal article" date="2024" name="Algal Res.">
        <title>Biochemical, toxicological and genomic investigation of a high-biomass producing Limnothrix strain isolated from Italian shallow drinking water reservoir.</title>
        <authorList>
            <person name="Simonazzi M."/>
            <person name="Shishido T.K."/>
            <person name="Delbaje E."/>
            <person name="Wahlsten M."/>
            <person name="Fewer D.P."/>
            <person name="Sivonen K."/>
            <person name="Pezzolesi L."/>
            <person name="Pistocchi R."/>
        </authorList>
    </citation>
    <scope>NUCLEOTIDE SEQUENCE [LARGE SCALE GENOMIC DNA]</scope>
    <source>
        <strain evidence="2">LRLZ20PSL1</strain>
    </source>
</reference>
<dbReference type="EMBL" id="JAZAQF010000049">
    <property type="protein sequence ID" value="MFG3817623.1"/>
    <property type="molecule type" value="Genomic_DNA"/>
</dbReference>
<protein>
    <submittedName>
        <fullName evidence="1">Uncharacterized protein</fullName>
    </submittedName>
</protein>
<name>A0ABW7CC99_9CYAN</name>
<gene>
    <name evidence="1" type="ORF">VPK24_08235</name>
</gene>
<organism evidence="1 2">
    <name type="scientific">Limnothrix redekei LRLZ20PSL1</name>
    <dbReference type="NCBI Taxonomy" id="3112953"/>
    <lineage>
        <taxon>Bacteria</taxon>
        <taxon>Bacillati</taxon>
        <taxon>Cyanobacteriota</taxon>
        <taxon>Cyanophyceae</taxon>
        <taxon>Pseudanabaenales</taxon>
        <taxon>Pseudanabaenaceae</taxon>
        <taxon>Limnothrix</taxon>
    </lineage>
</organism>